<evidence type="ECO:0000313" key="3">
    <source>
        <dbReference type="Proteomes" id="UP000198221"/>
    </source>
</evidence>
<organism evidence="2 3">
    <name type="scientific">Micromonospora inositola</name>
    <dbReference type="NCBI Taxonomy" id="47865"/>
    <lineage>
        <taxon>Bacteria</taxon>
        <taxon>Bacillati</taxon>
        <taxon>Actinomycetota</taxon>
        <taxon>Actinomycetes</taxon>
        <taxon>Micromonosporales</taxon>
        <taxon>Micromonosporaceae</taxon>
        <taxon>Micromonospora</taxon>
    </lineage>
</organism>
<evidence type="ECO:0008006" key="4">
    <source>
        <dbReference type="Google" id="ProtNLM"/>
    </source>
</evidence>
<dbReference type="SUPFAM" id="SSF52540">
    <property type="entry name" value="P-loop containing nucleoside triphosphate hydrolases"/>
    <property type="match status" value="1"/>
</dbReference>
<sequence>MRMCHNLNRWLYRTNMRQSTADHLALALASNSYGRRAHFHCADAKFSWCTPASRKLGESVAERPDDVIQHQLRHVLDNDREIRSGIQKAEADERDLFSSVLSRRSEIESACLTELKQLNLSAMELQGAEEVIAARWEKAPRYEIVIRAVFGTAMSLAIILYGCIGIFYGILSHEQLGPIWDTTRGALMLVIITTASLGLVVLLLRFRRGKLAERARTASTFQFLRDNVKTARANWINAVGDNGVKPLLREEINARLPTFVNHIDVQRANGLSEVRDPLYLVDTDAKAQIQELLDSMPSGSIGLAGPRGAGKTTLLRYFCSRDFRPLSEEDDAVRVTLAAPVRYDAREFVIHLFANVCRELAPEVGKYGSPFDAALNQFDETRAFFTSLIRLLLPLSLAWGLIQLAAVIADWKINPGLQSAVLLIVLSASGLSALIYTRAARRRLWRVELSLGREYHSSPSQIEMMAENLLVGLSYQQSVAHGWSAALKPPVGFEATSSSNVTMTERPMSLPEIVSRLADFLRQLSGHKKVFIGIDELDKIESAEDAQRFLNDIKSIFGLEGCYYIVSVSDNAMSAFERRGLPLRDAFDSAFDAIVATPYLDLVESRRLIRRRVIGMPEPFIGFCHALSGGLPRDLIRAARSVVNLSKKKGQDRDLGSVTAGVIATDINRKFLAARTAAQEIALEPSVGIFLSTLPRGVVDARDVASVLRGRRSLLIESTTASPSGLGSEPSAGDAWQALTRLRIELAAYLYFAETIARFFDGPIDRDRLEWIAGGSHYSAPDRLARARMAFSVNPRLAWELTSDFNHDYDLPSSPFPVGIWRQRS</sequence>
<gene>
    <name evidence="2" type="ORF">GA0070613_6469</name>
</gene>
<feature type="transmembrane region" description="Helical" evidence="1">
    <location>
        <begin position="417"/>
        <end position="436"/>
    </location>
</feature>
<keyword evidence="1" id="KW-0472">Membrane</keyword>
<name>A0A1C5K5S1_9ACTN</name>
<evidence type="ECO:0000256" key="1">
    <source>
        <dbReference type="SAM" id="Phobius"/>
    </source>
</evidence>
<protein>
    <recommendedName>
        <fullName evidence="4">KAP family P-loop domain-containing protein</fullName>
    </recommendedName>
</protein>
<feature type="transmembrane region" description="Helical" evidence="1">
    <location>
        <begin position="391"/>
        <end position="411"/>
    </location>
</feature>
<evidence type="ECO:0000313" key="2">
    <source>
        <dbReference type="EMBL" id="SCG78120.1"/>
    </source>
</evidence>
<feature type="transmembrane region" description="Helical" evidence="1">
    <location>
        <begin position="144"/>
        <end position="171"/>
    </location>
</feature>
<accession>A0A1C5K5S1</accession>
<keyword evidence="3" id="KW-1185">Reference proteome</keyword>
<dbReference type="Proteomes" id="UP000198221">
    <property type="component" value="Chromosome I"/>
</dbReference>
<feature type="transmembrane region" description="Helical" evidence="1">
    <location>
        <begin position="186"/>
        <end position="206"/>
    </location>
</feature>
<reference evidence="3" key="1">
    <citation type="submission" date="2016-06" db="EMBL/GenBank/DDBJ databases">
        <authorList>
            <person name="Varghese N."/>
            <person name="Submissions Spin"/>
        </authorList>
    </citation>
    <scope>NUCLEOTIDE SEQUENCE [LARGE SCALE GENOMIC DNA]</scope>
    <source>
        <strain evidence="3">DSM 43819</strain>
    </source>
</reference>
<proteinExistence type="predicted"/>
<keyword evidence="1" id="KW-1133">Transmembrane helix</keyword>
<dbReference type="InterPro" id="IPR027417">
    <property type="entry name" value="P-loop_NTPase"/>
</dbReference>
<keyword evidence="1" id="KW-0812">Transmembrane</keyword>
<dbReference type="AlphaFoldDB" id="A0A1C5K5S1"/>
<dbReference type="EMBL" id="LT607754">
    <property type="protein sequence ID" value="SCG78120.1"/>
    <property type="molecule type" value="Genomic_DNA"/>
</dbReference>